<feature type="signal peptide" evidence="2">
    <location>
        <begin position="1"/>
        <end position="18"/>
    </location>
</feature>
<feature type="chain" id="PRO_5017297312" evidence="2">
    <location>
        <begin position="19"/>
        <end position="263"/>
    </location>
</feature>
<feature type="compositionally biased region" description="Basic and acidic residues" evidence="1">
    <location>
        <begin position="226"/>
        <end position="245"/>
    </location>
</feature>
<keyword evidence="5" id="KW-1185">Reference proteome</keyword>
<keyword evidence="4" id="KW-0378">Hydrolase</keyword>
<dbReference type="InterPro" id="IPR029058">
    <property type="entry name" value="AB_hydrolase_fold"/>
</dbReference>
<evidence type="ECO:0000256" key="1">
    <source>
        <dbReference type="SAM" id="MobiDB-lite"/>
    </source>
</evidence>
<proteinExistence type="predicted"/>
<dbReference type="Pfam" id="PF01738">
    <property type="entry name" value="DLH"/>
    <property type="match status" value="1"/>
</dbReference>
<reference evidence="5" key="1">
    <citation type="submission" date="2016-10" db="EMBL/GenBank/DDBJ databases">
        <authorList>
            <person name="Varghese N."/>
            <person name="Submissions S."/>
        </authorList>
    </citation>
    <scope>NUCLEOTIDE SEQUENCE [LARGE SCALE GENOMIC DNA]</scope>
    <source>
        <strain evidence="5">NRRL B-59562</strain>
    </source>
</reference>
<accession>A0A1H3FPA4</accession>
<dbReference type="Gene3D" id="3.40.50.1820">
    <property type="entry name" value="alpha/beta hydrolase"/>
    <property type="match status" value="1"/>
</dbReference>
<dbReference type="GO" id="GO:0016787">
    <property type="term" value="F:hydrolase activity"/>
    <property type="evidence" value="ECO:0007669"/>
    <property type="project" value="UniProtKB-KW"/>
</dbReference>
<dbReference type="PANTHER" id="PTHR22946:SF0">
    <property type="entry name" value="DIENELACTONE HYDROLASE DOMAIN-CONTAINING PROTEIN"/>
    <property type="match status" value="1"/>
</dbReference>
<organism evidence="4 5">
    <name type="scientific">Pseudomonas kuykendallii</name>
    <dbReference type="NCBI Taxonomy" id="1007099"/>
    <lineage>
        <taxon>Bacteria</taxon>
        <taxon>Pseudomonadati</taxon>
        <taxon>Pseudomonadota</taxon>
        <taxon>Gammaproteobacteria</taxon>
        <taxon>Pseudomonadales</taxon>
        <taxon>Pseudomonadaceae</taxon>
        <taxon>Pseudomonas</taxon>
    </lineage>
</organism>
<sequence>MRTCLLGLLMLFSGLSFAAIKTQEIPYESADGTKLIGYFAYDDAIEGPRPGVMVVHEWWGLNDYAKRRARDLAGLGYAALAIDMYGGGKNTEHPKDALAFMQAATADAAASKARFLAGLDLIKAQPQTDAKQIAAIGYCFGGKVVLDMARQSVPLLGVVSFHGALVPAVPATKGSIKARILVEHGEADSMVTPEQVAAFKEEMDNADADYDFVSLPGAKHGFTNPDADRLSHGEHGGPDIGYQKEADENSWADMKSFLKGVFD</sequence>
<dbReference type="RefSeq" id="WP_090231519.1">
    <property type="nucleotide sequence ID" value="NZ_FNNU01000008.1"/>
</dbReference>
<gene>
    <name evidence="4" type="ORF">SAMN05216287_4113</name>
</gene>
<dbReference type="STRING" id="1007099.SAMN05216287_4113"/>
<evidence type="ECO:0000256" key="2">
    <source>
        <dbReference type="SAM" id="SignalP"/>
    </source>
</evidence>
<dbReference type="OrthoDB" id="9787933at2"/>
<dbReference type="EMBL" id="FNNU01000008">
    <property type="protein sequence ID" value="SDX92705.1"/>
    <property type="molecule type" value="Genomic_DNA"/>
</dbReference>
<dbReference type="PANTHER" id="PTHR22946">
    <property type="entry name" value="DIENELACTONE HYDROLASE DOMAIN-CONTAINING PROTEIN-RELATED"/>
    <property type="match status" value="1"/>
</dbReference>
<dbReference type="Proteomes" id="UP000243778">
    <property type="component" value="Unassembled WGS sequence"/>
</dbReference>
<dbReference type="AlphaFoldDB" id="A0A1H3FPA4"/>
<evidence type="ECO:0000259" key="3">
    <source>
        <dbReference type="Pfam" id="PF01738"/>
    </source>
</evidence>
<dbReference type="InterPro" id="IPR002925">
    <property type="entry name" value="Dienelactn_hydro"/>
</dbReference>
<evidence type="ECO:0000313" key="4">
    <source>
        <dbReference type="EMBL" id="SDX92705.1"/>
    </source>
</evidence>
<dbReference type="SUPFAM" id="SSF53474">
    <property type="entry name" value="alpha/beta-Hydrolases"/>
    <property type="match status" value="1"/>
</dbReference>
<dbReference type="InterPro" id="IPR050261">
    <property type="entry name" value="FrsA_esterase"/>
</dbReference>
<name>A0A1H3FPA4_9PSED</name>
<evidence type="ECO:0000313" key="5">
    <source>
        <dbReference type="Proteomes" id="UP000243778"/>
    </source>
</evidence>
<feature type="domain" description="Dienelactone hydrolase" evidence="3">
    <location>
        <begin position="42"/>
        <end position="260"/>
    </location>
</feature>
<protein>
    <submittedName>
        <fullName evidence="4">Dienelactone hydrolase</fullName>
    </submittedName>
</protein>
<feature type="region of interest" description="Disordered" evidence="1">
    <location>
        <begin position="223"/>
        <end position="245"/>
    </location>
</feature>
<keyword evidence="2" id="KW-0732">Signal</keyword>